<dbReference type="InterPro" id="IPR018711">
    <property type="entry name" value="NAGPA"/>
</dbReference>
<name>A0A4Y1WVC0_9BACT</name>
<dbReference type="PANTHER" id="PTHR40446:SF2">
    <property type="entry name" value="N-ACETYLGLUCOSAMINE-1-PHOSPHODIESTER ALPHA-N-ACETYLGLUCOSAMINIDASE"/>
    <property type="match status" value="1"/>
</dbReference>
<feature type="signal peptide" evidence="1">
    <location>
        <begin position="1"/>
        <end position="24"/>
    </location>
</feature>
<evidence type="ECO:0000256" key="1">
    <source>
        <dbReference type="SAM" id="SignalP"/>
    </source>
</evidence>
<keyword evidence="4" id="KW-1185">Reference proteome</keyword>
<dbReference type="AlphaFoldDB" id="A0A4Y1WVC0"/>
<feature type="chain" id="PRO_5021380169" description="Phosphodiester glycosidase domain-containing protein" evidence="1">
    <location>
        <begin position="25"/>
        <end position="282"/>
    </location>
</feature>
<dbReference type="KEGG" id="acou:A5CBH24_15090"/>
<dbReference type="Pfam" id="PF09992">
    <property type="entry name" value="NAGPA"/>
    <property type="match status" value="1"/>
</dbReference>
<organism evidence="3 4">
    <name type="scientific">Alistipes communis</name>
    <dbReference type="NCBI Taxonomy" id="2585118"/>
    <lineage>
        <taxon>Bacteria</taxon>
        <taxon>Pseudomonadati</taxon>
        <taxon>Bacteroidota</taxon>
        <taxon>Bacteroidia</taxon>
        <taxon>Bacteroidales</taxon>
        <taxon>Rikenellaceae</taxon>
        <taxon>Alistipes</taxon>
    </lineage>
</organism>
<reference evidence="4" key="1">
    <citation type="submission" date="2019-06" db="EMBL/GenBank/DDBJ databases">
        <title>Alistipes onderdonkii subsp. vulgaris subsp. nov., Alistipes dispar sp. nov. and Alistipes communis sp. nov., isolated from human faeces, and creation of Alistipes onderdonkii subsp. onderdonkii subsp. nov.</title>
        <authorList>
            <person name="Sakamoto M."/>
            <person name="Ikeyama N."/>
            <person name="Ogata Y."/>
            <person name="Suda W."/>
            <person name="Iino T."/>
            <person name="Hattori M."/>
            <person name="Ohkuma M."/>
        </authorList>
    </citation>
    <scope>NUCLEOTIDE SEQUENCE [LARGE SCALE GENOMIC DNA]</scope>
    <source>
        <strain evidence="4">5CBH24</strain>
    </source>
</reference>
<dbReference type="Proteomes" id="UP000318946">
    <property type="component" value="Chromosome"/>
</dbReference>
<gene>
    <name evidence="3" type="ORF">A5CBH24_15090</name>
</gene>
<sequence>MKTAKRMKRLLGWLLVCLPVAAGAQSVQDSLAIAAIRWDTCCVRPHLVAVQAQLELFGAPQAISMVRYDAGRYRTRIVQPDSLTLTSVLAEAEGAVAAVNAGYFNVKTLVPSTFVRVGGRTVAATEAREEFRVNGVVAIKGRRVRIEPYVPADDARLARRYRDALAAGPLLLCRGEALSYADREGGFWGRHPRSVVGVTRQGEAVMIVVDGRFPGQAAGMTIGELIYLVRQLGLYSALNLDGGGSSTLWCEEAGVVNRPSDNRRFDHEGERRVTNCIAVVAE</sequence>
<evidence type="ECO:0000313" key="4">
    <source>
        <dbReference type="Proteomes" id="UP000318946"/>
    </source>
</evidence>
<accession>A0A4Y1WVC0</accession>
<dbReference type="EMBL" id="AP019735">
    <property type="protein sequence ID" value="BBL04196.1"/>
    <property type="molecule type" value="Genomic_DNA"/>
</dbReference>
<dbReference type="PANTHER" id="PTHR40446">
    <property type="entry name" value="N-ACETYLGLUCOSAMINE-1-PHOSPHODIESTER ALPHA-N-ACETYLGLUCOSAMINIDASE"/>
    <property type="match status" value="1"/>
</dbReference>
<feature type="domain" description="Phosphodiester glycosidase" evidence="2">
    <location>
        <begin position="94"/>
        <end position="279"/>
    </location>
</feature>
<proteinExistence type="predicted"/>
<keyword evidence="1" id="KW-0732">Signal</keyword>
<evidence type="ECO:0000313" key="3">
    <source>
        <dbReference type="EMBL" id="BBL04196.1"/>
    </source>
</evidence>
<evidence type="ECO:0000259" key="2">
    <source>
        <dbReference type="Pfam" id="PF09992"/>
    </source>
</evidence>
<protein>
    <recommendedName>
        <fullName evidence="2">Phosphodiester glycosidase domain-containing protein</fullName>
    </recommendedName>
</protein>